<dbReference type="AlphaFoldDB" id="A0A1P8WS75"/>
<dbReference type="InterPro" id="IPR010035">
    <property type="entry name" value="Thi_S"/>
</dbReference>
<evidence type="ECO:0000313" key="1">
    <source>
        <dbReference type="EMBL" id="APZ96891.1"/>
    </source>
</evidence>
<dbReference type="NCBIfam" id="TIGR01683">
    <property type="entry name" value="thiS"/>
    <property type="match status" value="1"/>
</dbReference>
<dbReference type="Proteomes" id="UP000187735">
    <property type="component" value="Chromosome"/>
</dbReference>
<dbReference type="PANTHER" id="PTHR34472">
    <property type="entry name" value="SULFUR CARRIER PROTEIN THIS"/>
    <property type="match status" value="1"/>
</dbReference>
<dbReference type="InterPro" id="IPR016155">
    <property type="entry name" value="Mopterin_synth/thiamin_S_b"/>
</dbReference>
<accession>A0A1P8WS75</accession>
<dbReference type="Gene3D" id="3.10.20.30">
    <property type="match status" value="1"/>
</dbReference>
<protein>
    <submittedName>
        <fullName evidence="1">Thiamine biosynthesis protein ThiS</fullName>
    </submittedName>
</protein>
<name>A0A1P8WS75_9PLAN</name>
<dbReference type="Pfam" id="PF02597">
    <property type="entry name" value="ThiS"/>
    <property type="match status" value="1"/>
</dbReference>
<keyword evidence="2" id="KW-1185">Reference proteome</keyword>
<gene>
    <name evidence="1" type="primary">thiS</name>
    <name evidence="1" type="ORF">Fuma_06565</name>
</gene>
<proteinExistence type="predicted"/>
<evidence type="ECO:0000313" key="2">
    <source>
        <dbReference type="Proteomes" id="UP000187735"/>
    </source>
</evidence>
<dbReference type="InterPro" id="IPR012675">
    <property type="entry name" value="Beta-grasp_dom_sf"/>
</dbReference>
<organism evidence="1 2">
    <name type="scientific">Fuerstiella marisgermanici</name>
    <dbReference type="NCBI Taxonomy" id="1891926"/>
    <lineage>
        <taxon>Bacteria</taxon>
        <taxon>Pseudomonadati</taxon>
        <taxon>Planctomycetota</taxon>
        <taxon>Planctomycetia</taxon>
        <taxon>Planctomycetales</taxon>
        <taxon>Planctomycetaceae</taxon>
        <taxon>Fuerstiella</taxon>
    </lineage>
</organism>
<sequence length="67" mass="7467">MIRIELNGEEKSVDPAWSIGDLLMDLGINNRYCAVERNMELVPREQHAECTLQPGDRIEIVTLVGGG</sequence>
<dbReference type="CDD" id="cd00565">
    <property type="entry name" value="Ubl_ThiS"/>
    <property type="match status" value="1"/>
</dbReference>
<reference evidence="1 2" key="1">
    <citation type="journal article" date="2016" name="Front. Microbiol.">
        <title>Fuerstia marisgermanicae gen. nov., sp. nov., an Unusual Member of the Phylum Planctomycetes from the German Wadden Sea.</title>
        <authorList>
            <person name="Kohn T."/>
            <person name="Heuer A."/>
            <person name="Jogler M."/>
            <person name="Vollmers J."/>
            <person name="Boedeker C."/>
            <person name="Bunk B."/>
            <person name="Rast P."/>
            <person name="Borchert D."/>
            <person name="Glockner I."/>
            <person name="Freese H.M."/>
            <person name="Klenk H.P."/>
            <person name="Overmann J."/>
            <person name="Kaster A.K."/>
            <person name="Rohde M."/>
            <person name="Wiegand S."/>
            <person name="Jogler C."/>
        </authorList>
    </citation>
    <scope>NUCLEOTIDE SEQUENCE [LARGE SCALE GENOMIC DNA]</scope>
    <source>
        <strain evidence="1 2">NH11</strain>
    </source>
</reference>
<dbReference type="PANTHER" id="PTHR34472:SF1">
    <property type="entry name" value="SULFUR CARRIER PROTEIN THIS"/>
    <property type="match status" value="1"/>
</dbReference>
<dbReference type="SUPFAM" id="SSF54285">
    <property type="entry name" value="MoaD/ThiS"/>
    <property type="match status" value="1"/>
</dbReference>
<dbReference type="KEGG" id="fmr:Fuma_06565"/>
<dbReference type="STRING" id="1891926.Fuma_06565"/>
<dbReference type="EMBL" id="CP017641">
    <property type="protein sequence ID" value="APZ96891.1"/>
    <property type="molecule type" value="Genomic_DNA"/>
</dbReference>
<dbReference type="InterPro" id="IPR003749">
    <property type="entry name" value="ThiS/MoaD-like"/>
</dbReference>